<dbReference type="Pfam" id="PF13649">
    <property type="entry name" value="Methyltransf_25"/>
    <property type="match status" value="1"/>
</dbReference>
<name>A0A7I4E576_PHYPA</name>
<organism evidence="2 3">
    <name type="scientific">Physcomitrium patens</name>
    <name type="common">Spreading-leaved earth moss</name>
    <name type="synonym">Physcomitrella patens</name>
    <dbReference type="NCBI Taxonomy" id="3218"/>
    <lineage>
        <taxon>Eukaryota</taxon>
        <taxon>Viridiplantae</taxon>
        <taxon>Streptophyta</taxon>
        <taxon>Embryophyta</taxon>
        <taxon>Bryophyta</taxon>
        <taxon>Bryophytina</taxon>
        <taxon>Bryopsida</taxon>
        <taxon>Funariidae</taxon>
        <taxon>Funariales</taxon>
        <taxon>Funariaceae</taxon>
        <taxon>Physcomitrium</taxon>
    </lineage>
</organism>
<evidence type="ECO:0000313" key="3">
    <source>
        <dbReference type="Proteomes" id="UP000006727"/>
    </source>
</evidence>
<evidence type="ECO:0000259" key="1">
    <source>
        <dbReference type="Pfam" id="PF13649"/>
    </source>
</evidence>
<reference evidence="2" key="3">
    <citation type="submission" date="2020-12" db="UniProtKB">
        <authorList>
            <consortium name="EnsemblPlants"/>
        </authorList>
    </citation>
    <scope>IDENTIFICATION</scope>
</reference>
<proteinExistence type="predicted"/>
<reference evidence="2 3" key="2">
    <citation type="journal article" date="2018" name="Plant J.">
        <title>The Physcomitrella patens chromosome-scale assembly reveals moss genome structure and evolution.</title>
        <authorList>
            <person name="Lang D."/>
            <person name="Ullrich K.K."/>
            <person name="Murat F."/>
            <person name="Fuchs J."/>
            <person name="Jenkins J."/>
            <person name="Haas F.B."/>
            <person name="Piednoel M."/>
            <person name="Gundlach H."/>
            <person name="Van Bel M."/>
            <person name="Meyberg R."/>
            <person name="Vives C."/>
            <person name="Morata J."/>
            <person name="Symeonidi A."/>
            <person name="Hiss M."/>
            <person name="Muchero W."/>
            <person name="Kamisugi Y."/>
            <person name="Saleh O."/>
            <person name="Blanc G."/>
            <person name="Decker E.L."/>
            <person name="van Gessel N."/>
            <person name="Grimwood J."/>
            <person name="Hayes R.D."/>
            <person name="Graham S.W."/>
            <person name="Gunter L.E."/>
            <person name="McDaniel S.F."/>
            <person name="Hoernstein S.N.W."/>
            <person name="Larsson A."/>
            <person name="Li F.W."/>
            <person name="Perroud P.F."/>
            <person name="Phillips J."/>
            <person name="Ranjan P."/>
            <person name="Rokshar D.S."/>
            <person name="Rothfels C.J."/>
            <person name="Schneider L."/>
            <person name="Shu S."/>
            <person name="Stevenson D.W."/>
            <person name="Thummler F."/>
            <person name="Tillich M."/>
            <person name="Villarreal Aguilar J.C."/>
            <person name="Widiez T."/>
            <person name="Wong G.K."/>
            <person name="Wymore A."/>
            <person name="Zhang Y."/>
            <person name="Zimmer A.D."/>
            <person name="Quatrano R.S."/>
            <person name="Mayer K.F.X."/>
            <person name="Goodstein D."/>
            <person name="Casacuberta J.M."/>
            <person name="Vandepoele K."/>
            <person name="Reski R."/>
            <person name="Cuming A.C."/>
            <person name="Tuskan G.A."/>
            <person name="Maumus F."/>
            <person name="Salse J."/>
            <person name="Schmutz J."/>
            <person name="Rensing S.A."/>
        </authorList>
    </citation>
    <scope>NUCLEOTIDE SEQUENCE [LARGE SCALE GENOMIC DNA]</scope>
    <source>
        <strain evidence="2 3">cv. Gransden 2004</strain>
    </source>
</reference>
<dbReference type="EnsemblPlants" id="Pp3c6_6160V3.6">
    <property type="protein sequence ID" value="Pp3c6_6160V3.6"/>
    <property type="gene ID" value="Pp3c6_6160"/>
</dbReference>
<dbReference type="EMBL" id="ABEU02000006">
    <property type="status" value="NOT_ANNOTATED_CDS"/>
    <property type="molecule type" value="Genomic_DNA"/>
</dbReference>
<keyword evidence="3" id="KW-1185">Reference proteome</keyword>
<reference evidence="2 3" key="1">
    <citation type="journal article" date="2008" name="Science">
        <title>The Physcomitrella genome reveals evolutionary insights into the conquest of land by plants.</title>
        <authorList>
            <person name="Rensing S."/>
            <person name="Lang D."/>
            <person name="Zimmer A."/>
            <person name="Terry A."/>
            <person name="Salamov A."/>
            <person name="Shapiro H."/>
            <person name="Nishiyama T."/>
            <person name="Perroud P.-F."/>
            <person name="Lindquist E."/>
            <person name="Kamisugi Y."/>
            <person name="Tanahashi T."/>
            <person name="Sakakibara K."/>
            <person name="Fujita T."/>
            <person name="Oishi K."/>
            <person name="Shin-I T."/>
            <person name="Kuroki Y."/>
            <person name="Toyoda A."/>
            <person name="Suzuki Y."/>
            <person name="Hashimoto A."/>
            <person name="Yamaguchi K."/>
            <person name="Sugano A."/>
            <person name="Kohara Y."/>
            <person name="Fujiyama A."/>
            <person name="Anterola A."/>
            <person name="Aoki S."/>
            <person name="Ashton N."/>
            <person name="Barbazuk W.B."/>
            <person name="Barker E."/>
            <person name="Bennetzen J."/>
            <person name="Bezanilla M."/>
            <person name="Blankenship R."/>
            <person name="Cho S.H."/>
            <person name="Dutcher S."/>
            <person name="Estelle M."/>
            <person name="Fawcett J.A."/>
            <person name="Gundlach H."/>
            <person name="Hanada K."/>
            <person name="Heyl A."/>
            <person name="Hicks K.A."/>
            <person name="Hugh J."/>
            <person name="Lohr M."/>
            <person name="Mayer K."/>
            <person name="Melkozernov A."/>
            <person name="Murata T."/>
            <person name="Nelson D."/>
            <person name="Pils B."/>
            <person name="Prigge M."/>
            <person name="Reiss B."/>
            <person name="Renner T."/>
            <person name="Rombauts S."/>
            <person name="Rushton P."/>
            <person name="Sanderfoot A."/>
            <person name="Schween G."/>
            <person name="Shiu S.-H."/>
            <person name="Stueber K."/>
            <person name="Theodoulou F.L."/>
            <person name="Tu H."/>
            <person name="Van de Peer Y."/>
            <person name="Verrier P.J."/>
            <person name="Waters E."/>
            <person name="Wood A."/>
            <person name="Yang L."/>
            <person name="Cove D."/>
            <person name="Cuming A."/>
            <person name="Hasebe M."/>
            <person name="Lucas S."/>
            <person name="Mishler D.B."/>
            <person name="Reski R."/>
            <person name="Grigoriev I."/>
            <person name="Quatrano R.S."/>
            <person name="Boore J.L."/>
        </authorList>
    </citation>
    <scope>NUCLEOTIDE SEQUENCE [LARGE SCALE GENOMIC DNA]</scope>
    <source>
        <strain evidence="2 3">cv. Gransden 2004</strain>
    </source>
</reference>
<feature type="domain" description="Methyltransferase" evidence="1">
    <location>
        <begin position="54"/>
        <end position="140"/>
    </location>
</feature>
<dbReference type="InterPro" id="IPR029063">
    <property type="entry name" value="SAM-dependent_MTases_sf"/>
</dbReference>
<dbReference type="AlphaFoldDB" id="A0A7I4E576"/>
<dbReference type="Gene3D" id="3.40.50.150">
    <property type="entry name" value="Vaccinia Virus protein VP39"/>
    <property type="match status" value="1"/>
</dbReference>
<gene>
    <name evidence="2" type="primary">LOC112283307</name>
</gene>
<dbReference type="Proteomes" id="UP000006727">
    <property type="component" value="Chromosome 6"/>
</dbReference>
<dbReference type="InterPro" id="IPR041698">
    <property type="entry name" value="Methyltransf_25"/>
</dbReference>
<dbReference type="Gramene" id="Pp3c6_6160V3.6">
    <property type="protein sequence ID" value="Pp3c6_6160V3.6"/>
    <property type="gene ID" value="Pp3c6_6160"/>
</dbReference>
<dbReference type="SUPFAM" id="SSF53335">
    <property type="entry name" value="S-adenosyl-L-methionine-dependent methyltransferases"/>
    <property type="match status" value="1"/>
</dbReference>
<accession>A0A7I4E576</accession>
<sequence>MASKVQQLAASSFHADERMYESARPSFPAAVLKMVKEGIVVPLGNPTTVSSLSVLDLAAGTGKWTRLILPFGQLVAVEPSPGMRREFQLVCPDVDILDGSSTAIPLPDASVDVIFIAQSYVAVLSAEQKIELKKEVDRIMSAEDVHWDNGEGTEKVMQYPYTTDVGWFKKLS</sequence>
<protein>
    <recommendedName>
        <fullName evidence="1">Methyltransferase domain-containing protein</fullName>
    </recommendedName>
</protein>
<dbReference type="CDD" id="cd02440">
    <property type="entry name" value="AdoMet_MTases"/>
    <property type="match status" value="1"/>
</dbReference>
<dbReference type="InParanoid" id="A0A7I4E576"/>
<evidence type="ECO:0000313" key="2">
    <source>
        <dbReference type="EnsemblPlants" id="Pp3c6_6160V3.6"/>
    </source>
</evidence>